<dbReference type="EMBL" id="JAMZFT010000002">
    <property type="protein sequence ID" value="MCP1336601.1"/>
    <property type="molecule type" value="Genomic_DNA"/>
</dbReference>
<dbReference type="InterPro" id="IPR046357">
    <property type="entry name" value="PPIase_dom_sf"/>
</dbReference>
<dbReference type="PANTHER" id="PTHR47245">
    <property type="entry name" value="PEPTIDYLPROLYL ISOMERASE"/>
    <property type="match status" value="1"/>
</dbReference>
<dbReference type="GO" id="GO:0003755">
    <property type="term" value="F:peptidyl-prolyl cis-trans isomerase activity"/>
    <property type="evidence" value="ECO:0007669"/>
    <property type="project" value="UniProtKB-KW"/>
</dbReference>
<accession>A0A9J6PDB2</accession>
<evidence type="ECO:0000256" key="7">
    <source>
        <dbReference type="ARBA" id="ARBA00031484"/>
    </source>
</evidence>
<sequence>MNKPLFPDVVVNGVTIPARAIAAEAQNHAAPKGKPGWAWHAAARALAVRELLRQEASRAGIAPEPRALPGGRIETDEEAVLRALLDRRLSACPPSEEEVRAVYDANPERFVSPALFEASHILFADDTRDVTVRPRARKRAAAVLAEIARDPGAFERIARAESDCPSRANGGMLGQLAEGDTVPEFEAVLKAIEPGTVAPEPVETRYGVHVLRLDARADGAVLPFEAVRDRIAAAIERRRWAGEARAFVERLVSVADVQGVVFAAADRATSSGS</sequence>
<evidence type="ECO:0000256" key="1">
    <source>
        <dbReference type="ARBA" id="ARBA00000971"/>
    </source>
</evidence>
<comment type="similarity">
    <text evidence="2">Belongs to the PpiC/parvulin rotamase family.</text>
</comment>
<evidence type="ECO:0000256" key="5">
    <source>
        <dbReference type="ARBA" id="ARBA00023110"/>
    </source>
</evidence>
<dbReference type="AlphaFoldDB" id="A0A9J6PDB2"/>
<dbReference type="SUPFAM" id="SSF109998">
    <property type="entry name" value="Triger factor/SurA peptide-binding domain-like"/>
    <property type="match status" value="1"/>
</dbReference>
<dbReference type="Pfam" id="PF00639">
    <property type="entry name" value="Rotamase"/>
    <property type="match status" value="1"/>
</dbReference>
<proteinExistence type="inferred from homology"/>
<protein>
    <recommendedName>
        <fullName evidence="4">Parvulin-like PPIase</fullName>
        <ecNumber evidence="3">5.2.1.8</ecNumber>
    </recommendedName>
    <alternativeName>
        <fullName evidence="6">Peptidyl-prolyl cis-trans isomerase plp</fullName>
    </alternativeName>
    <alternativeName>
        <fullName evidence="7">Rotamase plp</fullName>
    </alternativeName>
</protein>
<dbReference type="RefSeq" id="WP_269332553.1">
    <property type="nucleotide sequence ID" value="NZ_JAMZFT010000002.1"/>
</dbReference>
<evidence type="ECO:0000256" key="3">
    <source>
        <dbReference type="ARBA" id="ARBA00013194"/>
    </source>
</evidence>
<feature type="domain" description="PpiC" evidence="9">
    <location>
        <begin position="113"/>
        <end position="215"/>
    </location>
</feature>
<name>A0A9J6PDB2_9PROT</name>
<keyword evidence="5 8" id="KW-0697">Rotamase</keyword>
<evidence type="ECO:0000256" key="4">
    <source>
        <dbReference type="ARBA" id="ARBA00018370"/>
    </source>
</evidence>
<gene>
    <name evidence="10" type="ORF">NJQ99_09300</name>
</gene>
<keyword evidence="11" id="KW-1185">Reference proteome</keyword>
<evidence type="ECO:0000313" key="11">
    <source>
        <dbReference type="Proteomes" id="UP001055804"/>
    </source>
</evidence>
<evidence type="ECO:0000256" key="6">
    <source>
        <dbReference type="ARBA" id="ARBA00030642"/>
    </source>
</evidence>
<dbReference type="PROSITE" id="PS50198">
    <property type="entry name" value="PPIC_PPIASE_2"/>
    <property type="match status" value="1"/>
</dbReference>
<dbReference type="InterPro" id="IPR000297">
    <property type="entry name" value="PPIase_PpiC"/>
</dbReference>
<evidence type="ECO:0000256" key="2">
    <source>
        <dbReference type="ARBA" id="ARBA00007656"/>
    </source>
</evidence>
<comment type="catalytic activity">
    <reaction evidence="1">
        <text>[protein]-peptidylproline (omega=180) = [protein]-peptidylproline (omega=0)</text>
        <dbReference type="Rhea" id="RHEA:16237"/>
        <dbReference type="Rhea" id="RHEA-COMP:10747"/>
        <dbReference type="Rhea" id="RHEA-COMP:10748"/>
        <dbReference type="ChEBI" id="CHEBI:83833"/>
        <dbReference type="ChEBI" id="CHEBI:83834"/>
        <dbReference type="EC" id="5.2.1.8"/>
    </reaction>
</comment>
<dbReference type="PANTHER" id="PTHR47245:SF2">
    <property type="entry name" value="PEPTIDYL-PROLYL CIS-TRANS ISOMERASE HP_0175-RELATED"/>
    <property type="match status" value="1"/>
</dbReference>
<reference evidence="10" key="1">
    <citation type="submission" date="2022-06" db="EMBL/GenBank/DDBJ databases">
        <title>Isolation and Genomics of Futiania mangrovii gen. nov., sp. nov., a Rare and Metabolically-versatile member in the Class Alphaproteobacteria.</title>
        <authorList>
            <person name="Liu L."/>
            <person name="Huang W.-C."/>
            <person name="Pan J."/>
            <person name="Li J."/>
            <person name="Huang Y."/>
            <person name="Du H."/>
            <person name="Liu Y."/>
            <person name="Li M."/>
        </authorList>
    </citation>
    <scope>NUCLEOTIDE SEQUENCE</scope>
    <source>
        <strain evidence="10">FT118</strain>
    </source>
</reference>
<dbReference type="InterPro" id="IPR027304">
    <property type="entry name" value="Trigger_fact/SurA_dom_sf"/>
</dbReference>
<evidence type="ECO:0000259" key="9">
    <source>
        <dbReference type="PROSITE" id="PS50198"/>
    </source>
</evidence>
<organism evidence="10 11">
    <name type="scientific">Futiania mangrovi</name>
    <dbReference type="NCBI Taxonomy" id="2959716"/>
    <lineage>
        <taxon>Bacteria</taxon>
        <taxon>Pseudomonadati</taxon>
        <taxon>Pseudomonadota</taxon>
        <taxon>Alphaproteobacteria</taxon>
        <taxon>Futianiales</taxon>
        <taxon>Futianiaceae</taxon>
        <taxon>Futiania</taxon>
    </lineage>
</organism>
<dbReference type="EC" id="5.2.1.8" evidence="3"/>
<evidence type="ECO:0000313" key="10">
    <source>
        <dbReference type="EMBL" id="MCP1336601.1"/>
    </source>
</evidence>
<keyword evidence="8 10" id="KW-0413">Isomerase</keyword>
<comment type="caution">
    <text evidence="10">The sequence shown here is derived from an EMBL/GenBank/DDBJ whole genome shotgun (WGS) entry which is preliminary data.</text>
</comment>
<dbReference type="Proteomes" id="UP001055804">
    <property type="component" value="Unassembled WGS sequence"/>
</dbReference>
<evidence type="ECO:0000256" key="8">
    <source>
        <dbReference type="PROSITE-ProRule" id="PRU00278"/>
    </source>
</evidence>
<dbReference type="Gene3D" id="3.10.50.40">
    <property type="match status" value="1"/>
</dbReference>
<dbReference type="SUPFAM" id="SSF54534">
    <property type="entry name" value="FKBP-like"/>
    <property type="match status" value="1"/>
</dbReference>
<dbReference type="InterPro" id="IPR050245">
    <property type="entry name" value="PrsA_foldase"/>
</dbReference>